<evidence type="ECO:0000256" key="14">
    <source>
        <dbReference type="PIRSR" id="PIRSR028937-2"/>
    </source>
</evidence>
<evidence type="ECO:0000256" key="13">
    <source>
        <dbReference type="PIRSR" id="PIRSR028937-1"/>
    </source>
</evidence>
<evidence type="ECO:0000259" key="15">
    <source>
        <dbReference type="Pfam" id="PF00732"/>
    </source>
</evidence>
<reference evidence="19" key="1">
    <citation type="journal article" date="2016" name="Nat. Biotechnol.">
        <title>Sequencing wild and cultivated cassava and related species reveals extensive interspecific hybridization and genetic diversity.</title>
        <authorList>
            <person name="Bredeson J.V."/>
            <person name="Lyons J.B."/>
            <person name="Prochnik S.E."/>
            <person name="Wu G.A."/>
            <person name="Ha C.M."/>
            <person name="Edsinger-Gonzales E."/>
            <person name="Grimwood J."/>
            <person name="Schmutz J."/>
            <person name="Rabbi I.Y."/>
            <person name="Egesi C."/>
            <person name="Nauluvula P."/>
            <person name="Lebot V."/>
            <person name="Ndunguru J."/>
            <person name="Mkamilo G."/>
            <person name="Bart R.S."/>
            <person name="Setter T.L."/>
            <person name="Gleadow R.M."/>
            <person name="Kulakow P."/>
            <person name="Ferguson M.E."/>
            <person name="Rounsley S."/>
            <person name="Rokhsar D.S."/>
        </authorList>
    </citation>
    <scope>NUCLEOTIDE SEQUENCE [LARGE SCALE GENOMIC DNA]</scope>
    <source>
        <strain evidence="19">cv. AM560-2</strain>
    </source>
</reference>
<evidence type="ECO:0000256" key="11">
    <source>
        <dbReference type="ARBA" id="ARBA00023136"/>
    </source>
</evidence>
<evidence type="ECO:0000256" key="2">
    <source>
        <dbReference type="ARBA" id="ARBA00003842"/>
    </source>
</evidence>
<evidence type="ECO:0000256" key="5">
    <source>
        <dbReference type="ARBA" id="ARBA00013125"/>
    </source>
</evidence>
<dbReference type="Gramene" id="Manes.03G162200.1.v8.1">
    <property type="protein sequence ID" value="Manes.03G162200.1.v8.1.CDS"/>
    <property type="gene ID" value="Manes.03G162200.v8.1"/>
</dbReference>
<protein>
    <recommendedName>
        <fullName evidence="5 12">Long-chain-alcohol oxidase</fullName>
        <ecNumber evidence="5 12">1.1.3.20</ecNumber>
    </recommendedName>
</protein>
<dbReference type="EC" id="1.1.3.20" evidence="5 12"/>
<dbReference type="PANTHER" id="PTHR46056">
    <property type="entry name" value="LONG-CHAIN-ALCOHOL OXIDASE"/>
    <property type="match status" value="1"/>
</dbReference>
<evidence type="ECO:0000256" key="3">
    <source>
        <dbReference type="ARBA" id="ARBA00004370"/>
    </source>
</evidence>
<feature type="binding site" evidence="14">
    <location>
        <begin position="231"/>
        <end position="246"/>
    </location>
    <ligand>
        <name>FAD</name>
        <dbReference type="ChEBI" id="CHEBI:57692"/>
    </ligand>
</feature>
<name>A0A2C9W9I8_MANES</name>
<gene>
    <name evidence="18" type="ORF">MANES_03G162200v8</name>
</gene>
<organism evidence="18 19">
    <name type="scientific">Manihot esculenta</name>
    <name type="common">Cassava</name>
    <name type="synonym">Jatropha manihot</name>
    <dbReference type="NCBI Taxonomy" id="3983"/>
    <lineage>
        <taxon>Eukaryota</taxon>
        <taxon>Viridiplantae</taxon>
        <taxon>Streptophyta</taxon>
        <taxon>Embryophyta</taxon>
        <taxon>Tracheophyta</taxon>
        <taxon>Spermatophyta</taxon>
        <taxon>Magnoliopsida</taxon>
        <taxon>eudicotyledons</taxon>
        <taxon>Gunneridae</taxon>
        <taxon>Pentapetalae</taxon>
        <taxon>rosids</taxon>
        <taxon>fabids</taxon>
        <taxon>Malpighiales</taxon>
        <taxon>Euphorbiaceae</taxon>
        <taxon>Crotonoideae</taxon>
        <taxon>Manihoteae</taxon>
        <taxon>Manihot</taxon>
    </lineage>
</organism>
<comment type="similarity">
    <text evidence="4 12">Belongs to the GMC oxidoreductase family.</text>
</comment>
<proteinExistence type="inferred from homology"/>
<comment type="caution">
    <text evidence="18">The sequence shown here is derived from an EMBL/GenBank/DDBJ whole genome shotgun (WGS) entry which is preliminary data.</text>
</comment>
<keyword evidence="10 12" id="KW-0560">Oxidoreductase</keyword>
<evidence type="ECO:0000256" key="8">
    <source>
        <dbReference type="ARBA" id="ARBA00022827"/>
    </source>
</evidence>
<evidence type="ECO:0000256" key="12">
    <source>
        <dbReference type="PIRNR" id="PIRNR028937"/>
    </source>
</evidence>
<evidence type="ECO:0000256" key="1">
    <source>
        <dbReference type="ARBA" id="ARBA00000920"/>
    </source>
</evidence>
<dbReference type="AlphaFoldDB" id="A0A2C9W9I8"/>
<dbReference type="InterPro" id="IPR000172">
    <property type="entry name" value="GMC_OxRdtase_N"/>
</dbReference>
<dbReference type="GO" id="GO:0050660">
    <property type="term" value="F:flavin adenine dinucleotide binding"/>
    <property type="evidence" value="ECO:0007669"/>
    <property type="project" value="InterPro"/>
</dbReference>
<keyword evidence="9" id="KW-1133">Transmembrane helix</keyword>
<dbReference type="GO" id="GO:0016020">
    <property type="term" value="C:membrane"/>
    <property type="evidence" value="ECO:0007669"/>
    <property type="project" value="UniProtKB-SubCell"/>
</dbReference>
<keyword evidence="8 14" id="KW-0274">FAD</keyword>
<dbReference type="PIRSF" id="PIRSF028937">
    <property type="entry name" value="Lg_Ch_AO"/>
    <property type="match status" value="1"/>
</dbReference>
<dbReference type="InterPro" id="IPR036188">
    <property type="entry name" value="FAD/NAD-bd_sf"/>
</dbReference>
<feature type="active site" description="Proton acceptor" evidence="13">
    <location>
        <position position="671"/>
    </location>
</feature>
<feature type="domain" description="Glucose-methanol-choline oxidoreductase C-terminal" evidence="17">
    <location>
        <begin position="592"/>
        <end position="723"/>
    </location>
</feature>
<keyword evidence="7" id="KW-0812">Transmembrane</keyword>
<evidence type="ECO:0000313" key="18">
    <source>
        <dbReference type="EMBL" id="OAY55544.1"/>
    </source>
</evidence>
<evidence type="ECO:0000313" key="19">
    <source>
        <dbReference type="Proteomes" id="UP000091857"/>
    </source>
</evidence>
<comment type="catalytic activity">
    <reaction evidence="1 12">
        <text>a long-chain primary fatty alcohol + O2 = a long-chain fatty aldehyde + H2O2</text>
        <dbReference type="Rhea" id="RHEA:22756"/>
        <dbReference type="ChEBI" id="CHEBI:15379"/>
        <dbReference type="ChEBI" id="CHEBI:16240"/>
        <dbReference type="ChEBI" id="CHEBI:17176"/>
        <dbReference type="ChEBI" id="CHEBI:77396"/>
        <dbReference type="EC" id="1.1.3.20"/>
    </reaction>
</comment>
<dbReference type="InterPro" id="IPR012400">
    <property type="entry name" value="Long_Oxdase"/>
</dbReference>
<feature type="domain" description="FAD-dependent oxidoreductase 2 FAD-binding" evidence="16">
    <location>
        <begin position="232"/>
        <end position="266"/>
    </location>
</feature>
<dbReference type="PANTHER" id="PTHR46056:SF10">
    <property type="entry name" value="LONG-CHAIN-ALCOHOL OXIDASE FAO3"/>
    <property type="match status" value="1"/>
</dbReference>
<dbReference type="STRING" id="3983.A0A2C9W9I8"/>
<dbReference type="Gene3D" id="3.50.50.60">
    <property type="entry name" value="FAD/NAD(P)-binding domain"/>
    <property type="match status" value="2"/>
</dbReference>
<dbReference type="SUPFAM" id="SSF51905">
    <property type="entry name" value="FAD/NAD(P)-binding domain"/>
    <property type="match status" value="1"/>
</dbReference>
<dbReference type="Pfam" id="PF00732">
    <property type="entry name" value="GMC_oxred_N"/>
    <property type="match status" value="1"/>
</dbReference>
<keyword evidence="19" id="KW-1185">Reference proteome</keyword>
<evidence type="ECO:0000256" key="7">
    <source>
        <dbReference type="ARBA" id="ARBA00022692"/>
    </source>
</evidence>
<keyword evidence="11 12" id="KW-0472">Membrane</keyword>
<accession>A0A2C9W9I8</accession>
<dbReference type="InterPro" id="IPR003953">
    <property type="entry name" value="FAD-dep_OxRdtase_2_FAD-bd"/>
</dbReference>
<evidence type="ECO:0000259" key="17">
    <source>
        <dbReference type="Pfam" id="PF05199"/>
    </source>
</evidence>
<comment type="function">
    <text evidence="2 12">Long-chain fatty alcohol oxidase involved in the omega-oxidation pathway of lipid degradation.</text>
</comment>
<evidence type="ECO:0000256" key="4">
    <source>
        <dbReference type="ARBA" id="ARBA00010790"/>
    </source>
</evidence>
<evidence type="ECO:0000256" key="10">
    <source>
        <dbReference type="ARBA" id="ARBA00023002"/>
    </source>
</evidence>
<feature type="domain" description="Glucose-methanol-choline oxidoreductase N-terminal" evidence="15">
    <location>
        <begin position="279"/>
        <end position="499"/>
    </location>
</feature>
<dbReference type="Proteomes" id="UP000091857">
    <property type="component" value="Chromosome 3"/>
</dbReference>
<dbReference type="Pfam" id="PF05199">
    <property type="entry name" value="GMC_oxred_C"/>
    <property type="match status" value="1"/>
</dbReference>
<dbReference type="OrthoDB" id="269227at2759"/>
<dbReference type="OMA" id="YGVIYET"/>
<dbReference type="EMBL" id="CM004389">
    <property type="protein sequence ID" value="OAY55544.1"/>
    <property type="molecule type" value="Genomic_DNA"/>
</dbReference>
<dbReference type="Pfam" id="PF00890">
    <property type="entry name" value="FAD_binding_2"/>
    <property type="match status" value="1"/>
</dbReference>
<evidence type="ECO:0000256" key="9">
    <source>
        <dbReference type="ARBA" id="ARBA00022989"/>
    </source>
</evidence>
<keyword evidence="6" id="KW-0285">Flavoprotein</keyword>
<sequence length="738" mass="80960">MKKDWHPLLRGKREGKYRHGFSSAEMITLGSICEAAFPPIHIDEKEPQPSKAVKDFFRASGAHNSIPDELAELVVQRGFIEIVIVMRLVLLILSTRVGTLLLCGSLCLGEKWPYINSFSSMSLEKREKVLQKWFKHRFFTPIRVGLIFLKVGCLYVFFNRVDENGENPSWEAIDYKTKSDKNPTQVPNERPLQEGVIETMFETDSTLVDNLTQKGLEVTKDPGHNLYKINCDVAIVGSGCGGGVAAAMLATSGQKVVVLEKGNYFTANDYSGLEGPSKKELYESGGVLPTVDGKVMILAGSVVGGGSAINWSACINTPKPVLKEWAENHKLRLFGSSEYLAAMDTVCKRIGVTENCIEEGFQNQVLRKGCQKLGFEINSVPRNSSEKHYCGSCGYGCQQGDKKGTDSTWLVDAVNHGAVILTGCKAERFILEHNKSGSKRKKKCLGVMARSLNNNISMRFQIEAKVTISACGALLTPPLMIASGLKNPNIGRNLHLHPVLMAWGYFPDSNSELKGKSYDGGIITSVHKVVAKDSTTRAIIETPQLGPASLASLIPWECGRDIKNRMLRFSRTAHLIAIIRDQGSGQVKVEGRVSYNLNALDRENLKAGLRQSLRILVAAGAVEVGTHRSDGQRIKCEGISNKELEEFLDRVAPCGGPLTPVKDWMIYTSAHQMGSCRMGINEKEGAVDENGESWEAEGLFVCDASVLPSAVGVNPMITVQSTAYCLSKRLAESLRREQ</sequence>
<dbReference type="InterPro" id="IPR007867">
    <property type="entry name" value="GMC_OxRtase_C"/>
</dbReference>
<evidence type="ECO:0000256" key="6">
    <source>
        <dbReference type="ARBA" id="ARBA00022630"/>
    </source>
</evidence>
<dbReference type="GO" id="GO:0046577">
    <property type="term" value="F:long-chain-alcohol oxidase activity"/>
    <property type="evidence" value="ECO:0007669"/>
    <property type="project" value="UniProtKB-EC"/>
</dbReference>
<evidence type="ECO:0000259" key="16">
    <source>
        <dbReference type="Pfam" id="PF00890"/>
    </source>
</evidence>
<comment type="subcellular location">
    <subcellularLocation>
        <location evidence="3 12">Membrane</location>
    </subcellularLocation>
</comment>